<evidence type="ECO:0000313" key="4">
    <source>
        <dbReference type="EMBL" id="KAJ0205657.1"/>
    </source>
</evidence>
<dbReference type="InterPro" id="IPR033575">
    <property type="entry name" value="DDA1-like"/>
</dbReference>
<dbReference type="InterPro" id="IPR018276">
    <property type="entry name" value="DDA1_dom"/>
</dbReference>
<dbReference type="Proteomes" id="UP000235145">
    <property type="component" value="Unassembled WGS sequence"/>
</dbReference>
<feature type="domain" description="DET1- and DDB1-associated protein 1" evidence="3">
    <location>
        <begin position="22"/>
        <end position="59"/>
    </location>
</feature>
<dbReference type="PANTHER" id="PTHR31879:SF2">
    <property type="entry name" value="DET1- AND DDB1-ASSOCIATED PROTEIN 1"/>
    <property type="match status" value="1"/>
</dbReference>
<evidence type="ECO:0000259" key="3">
    <source>
        <dbReference type="Pfam" id="PF10172"/>
    </source>
</evidence>
<name>A0A9R1VEI9_LACSA</name>
<dbReference type="GO" id="GO:0032436">
    <property type="term" value="P:positive regulation of proteasomal ubiquitin-dependent protein catabolic process"/>
    <property type="evidence" value="ECO:0000318"/>
    <property type="project" value="GO_Central"/>
</dbReference>
<keyword evidence="5" id="KW-1185">Reference proteome</keyword>
<evidence type="ECO:0000313" key="5">
    <source>
        <dbReference type="Proteomes" id="UP000235145"/>
    </source>
</evidence>
<dbReference type="PANTHER" id="PTHR31879">
    <property type="entry name" value="DET1- AND DDB1-ASSOCIATED PROTEIN 1"/>
    <property type="match status" value="1"/>
</dbReference>
<evidence type="ECO:0000256" key="2">
    <source>
        <dbReference type="SAM" id="MobiDB-lite"/>
    </source>
</evidence>
<protein>
    <recommendedName>
        <fullName evidence="3">DET1- and DDB1-associated protein 1 domain-containing protein</fullName>
    </recommendedName>
</protein>
<feature type="compositionally biased region" description="Polar residues" evidence="2">
    <location>
        <begin position="96"/>
        <end position="106"/>
    </location>
</feature>
<dbReference type="GO" id="GO:0080008">
    <property type="term" value="C:Cul4-RING E3 ubiquitin ligase complex"/>
    <property type="evidence" value="ECO:0000318"/>
    <property type="project" value="GO_Central"/>
</dbReference>
<feature type="compositionally biased region" description="Polar residues" evidence="2">
    <location>
        <begin position="63"/>
        <end position="77"/>
    </location>
</feature>
<dbReference type="AlphaFoldDB" id="A0A9R1VEI9"/>
<feature type="region of interest" description="Disordered" evidence="2">
    <location>
        <begin position="61"/>
        <end position="109"/>
    </location>
</feature>
<dbReference type="EMBL" id="NBSK02000005">
    <property type="protein sequence ID" value="KAJ0205657.1"/>
    <property type="molecule type" value="Genomic_DNA"/>
</dbReference>
<dbReference type="Pfam" id="PF10172">
    <property type="entry name" value="DDA1"/>
    <property type="match status" value="1"/>
</dbReference>
<comment type="caution">
    <text evidence="4">The sequence shown here is derived from an EMBL/GenBank/DDBJ whole genome shotgun (WGS) entry which is preliminary data.</text>
</comment>
<organism evidence="4 5">
    <name type="scientific">Lactuca sativa</name>
    <name type="common">Garden lettuce</name>
    <dbReference type="NCBI Taxonomy" id="4236"/>
    <lineage>
        <taxon>Eukaryota</taxon>
        <taxon>Viridiplantae</taxon>
        <taxon>Streptophyta</taxon>
        <taxon>Embryophyta</taxon>
        <taxon>Tracheophyta</taxon>
        <taxon>Spermatophyta</taxon>
        <taxon>Magnoliopsida</taxon>
        <taxon>eudicotyledons</taxon>
        <taxon>Gunneridae</taxon>
        <taxon>Pentapetalae</taxon>
        <taxon>asterids</taxon>
        <taxon>campanulids</taxon>
        <taxon>Asterales</taxon>
        <taxon>Asteraceae</taxon>
        <taxon>Cichorioideae</taxon>
        <taxon>Cichorieae</taxon>
        <taxon>Lactucinae</taxon>
        <taxon>Lactuca</taxon>
    </lineage>
</organism>
<gene>
    <name evidence="4" type="ORF">LSAT_V11C500263480</name>
</gene>
<proteinExistence type="inferred from homology"/>
<comment type="similarity">
    <text evidence="1">Belongs to the DDA1 family.</text>
</comment>
<sequence length="328" mass="37144">MLNVITPPFWFSSSVLHFILITQGGMRVYITDHDTTPPENQLIKTDQVNILIRSLLLKKKQTSRTTSKNTMGAGTNEGSRKRASERTVDGRASAKRATSTTQNGSRQDAENMIKRAAEAVAAKFRDSKTTYMLETVDESMTKALQPVIIQNRDYDLEDTSQKSNTKSLLCSHFCFEDRKHKSPLVEVDKGLWLYCTTPDVVHTTRELPCSEKLFRLVKYNRCIDEAVQQKLIHCVCLQSTNSAKLIEIDWKRHNITASSCMRDVAVSTRFSELLYESIKLVSVESENNLDDDLVNGWATGLTDDGLWGSNAPEMNRVRNDLFLQNLNN</sequence>
<reference evidence="4 5" key="1">
    <citation type="journal article" date="2017" name="Nat. Commun.">
        <title>Genome assembly with in vitro proximity ligation data and whole-genome triplication in lettuce.</title>
        <authorList>
            <person name="Reyes-Chin-Wo S."/>
            <person name="Wang Z."/>
            <person name="Yang X."/>
            <person name="Kozik A."/>
            <person name="Arikit S."/>
            <person name="Song C."/>
            <person name="Xia L."/>
            <person name="Froenicke L."/>
            <person name="Lavelle D.O."/>
            <person name="Truco M.J."/>
            <person name="Xia R."/>
            <person name="Zhu S."/>
            <person name="Xu C."/>
            <person name="Xu H."/>
            <person name="Xu X."/>
            <person name="Cox K."/>
            <person name="Korf I."/>
            <person name="Meyers B.C."/>
            <person name="Michelmore R.W."/>
        </authorList>
    </citation>
    <scope>NUCLEOTIDE SEQUENCE [LARGE SCALE GENOMIC DNA]</scope>
    <source>
        <strain evidence="5">cv. Salinas</strain>
        <tissue evidence="4">Seedlings</tissue>
    </source>
</reference>
<accession>A0A9R1VEI9</accession>
<feature type="compositionally biased region" description="Basic and acidic residues" evidence="2">
    <location>
        <begin position="78"/>
        <end position="89"/>
    </location>
</feature>
<evidence type="ECO:0000256" key="1">
    <source>
        <dbReference type="ARBA" id="ARBA00008042"/>
    </source>
</evidence>